<proteinExistence type="predicted"/>
<protein>
    <submittedName>
        <fullName evidence="1">Uncharacterized protein</fullName>
    </submittedName>
</protein>
<keyword evidence="2" id="KW-1185">Reference proteome</keyword>
<sequence>MFTPRDISLYSVFSHAYMVKKGIGVANSTGNTSLRKEIVNKLPFFSANKDFNK</sequence>
<evidence type="ECO:0000313" key="2">
    <source>
        <dbReference type="Proteomes" id="UP000007590"/>
    </source>
</evidence>
<organism evidence="1 2">
    <name type="scientific">Solitalea canadensis (strain ATCC 29591 / DSM 3403 / JCM 21819 / LMG 8368 / NBRC 15130 / NCIMB 12057 / USAM 9D)</name>
    <name type="common">Flexibacter canadensis</name>
    <dbReference type="NCBI Taxonomy" id="929556"/>
    <lineage>
        <taxon>Bacteria</taxon>
        <taxon>Pseudomonadati</taxon>
        <taxon>Bacteroidota</taxon>
        <taxon>Sphingobacteriia</taxon>
        <taxon>Sphingobacteriales</taxon>
        <taxon>Sphingobacteriaceae</taxon>
        <taxon>Solitalea</taxon>
    </lineage>
</organism>
<dbReference type="Proteomes" id="UP000007590">
    <property type="component" value="Chromosome"/>
</dbReference>
<dbReference type="AlphaFoldDB" id="H8KQ51"/>
<accession>H8KQ51</accession>
<gene>
    <name evidence="1" type="ordered locus">Solca_1113</name>
</gene>
<dbReference type="KEGG" id="scn:Solca_1113"/>
<evidence type="ECO:0000313" key="1">
    <source>
        <dbReference type="EMBL" id="AFD06219.1"/>
    </source>
</evidence>
<dbReference type="HOGENOM" id="CLU_3066267_0_0_10"/>
<reference evidence="1" key="1">
    <citation type="submission" date="2012-02" db="EMBL/GenBank/DDBJ databases">
        <title>The complete genome of Solitalea canadensis DSM 3403.</title>
        <authorList>
            <consortium name="US DOE Joint Genome Institute (JGI-PGF)"/>
            <person name="Lucas S."/>
            <person name="Copeland A."/>
            <person name="Lapidus A."/>
            <person name="Glavina del Rio T."/>
            <person name="Dalin E."/>
            <person name="Tice H."/>
            <person name="Bruce D."/>
            <person name="Goodwin L."/>
            <person name="Pitluck S."/>
            <person name="Peters L."/>
            <person name="Ovchinnikova G."/>
            <person name="Lu M."/>
            <person name="Kyrpides N."/>
            <person name="Mavromatis K."/>
            <person name="Ivanova N."/>
            <person name="Brettin T."/>
            <person name="Detter J.C."/>
            <person name="Han C."/>
            <person name="Larimer F."/>
            <person name="Land M."/>
            <person name="Hauser L."/>
            <person name="Markowitz V."/>
            <person name="Cheng J.-F."/>
            <person name="Hugenholtz P."/>
            <person name="Woyke T."/>
            <person name="Wu D."/>
            <person name="Spring S."/>
            <person name="Schroeder M."/>
            <person name="Kopitz M."/>
            <person name="Brambilla E."/>
            <person name="Klenk H.-P."/>
            <person name="Eisen J.A."/>
        </authorList>
    </citation>
    <scope>NUCLEOTIDE SEQUENCE</scope>
    <source>
        <strain evidence="1">DSM 3403</strain>
    </source>
</reference>
<name>H8KQ51_SOLCM</name>
<dbReference type="RefSeq" id="WP_014679446.1">
    <property type="nucleotide sequence ID" value="NC_017770.1"/>
</dbReference>
<dbReference type="EMBL" id="CP003349">
    <property type="protein sequence ID" value="AFD06219.1"/>
    <property type="molecule type" value="Genomic_DNA"/>
</dbReference>